<protein>
    <submittedName>
        <fullName evidence="2">Uncharacterized protein</fullName>
    </submittedName>
</protein>
<feature type="region of interest" description="Disordered" evidence="1">
    <location>
        <begin position="67"/>
        <end position="96"/>
    </location>
</feature>
<dbReference type="Proteomes" id="UP000024376">
    <property type="component" value="Unassembled WGS sequence"/>
</dbReference>
<accession>A0A024SBA3</accession>
<dbReference type="AlphaFoldDB" id="A0A024SBA3"/>
<name>A0A024SBA3_HYPJR</name>
<proteinExistence type="predicted"/>
<sequence>MLEDQMKIEKSLSDDNQELAIKRWPENLQVGNTTKLFAGQQSPRSTHRAGGWLPQLEFASSAVMLDRQKSERGGGQARSYSRAHGKTRPSGDENPLWMQSLGGLPVAVGALQGGLLFLLTVEEQVHDTYSILPDADAAPLYESTGARYKVPQGQAARLWWTCMVDVSSSLSPCLRSSNGTLTGNFLLIQAGFISESGNTELDEPVSHQGVVVSGSSAHQQLLEAQLQFTVHPADGPLPVRVRQRHAVAGGNTMCVKEAVLPACTGWRQKGQFSQVQRRNGVQSVALRLVRAVGHLLPRHLAFVLWRPFERRKPQCLGVMTEKRSKQLRPPPPAPRSCRGSGTHPIATAIHSSPFCSGAKYEYSTSTRTRNAASITASAASRRPAYATWVHTSGRTPTATHHCRCFIRDVTALGAKDANRY</sequence>
<dbReference type="HOGENOM" id="CLU_653936_0_0_1"/>
<evidence type="ECO:0000256" key="1">
    <source>
        <dbReference type="SAM" id="MobiDB-lite"/>
    </source>
</evidence>
<organism evidence="2 3">
    <name type="scientific">Hypocrea jecorina (strain ATCC 56765 / BCRC 32924 / NRRL 11460 / Rut C-30)</name>
    <name type="common">Trichoderma reesei</name>
    <dbReference type="NCBI Taxonomy" id="1344414"/>
    <lineage>
        <taxon>Eukaryota</taxon>
        <taxon>Fungi</taxon>
        <taxon>Dikarya</taxon>
        <taxon>Ascomycota</taxon>
        <taxon>Pezizomycotina</taxon>
        <taxon>Sordariomycetes</taxon>
        <taxon>Hypocreomycetidae</taxon>
        <taxon>Hypocreales</taxon>
        <taxon>Hypocreaceae</taxon>
        <taxon>Trichoderma</taxon>
    </lineage>
</organism>
<evidence type="ECO:0000313" key="2">
    <source>
        <dbReference type="EMBL" id="ETS02343.1"/>
    </source>
</evidence>
<evidence type="ECO:0000313" key="3">
    <source>
        <dbReference type="Proteomes" id="UP000024376"/>
    </source>
</evidence>
<gene>
    <name evidence="2" type="ORF">M419DRAFT_77522</name>
</gene>
<dbReference type="EMBL" id="KI911145">
    <property type="protein sequence ID" value="ETS02343.1"/>
    <property type="molecule type" value="Genomic_DNA"/>
</dbReference>
<dbReference type="KEGG" id="trr:M419DRAFT_77522"/>
<reference evidence="3" key="1">
    <citation type="journal article" date="2013" name="Ind. Biotechnol.">
        <title>Comparative genomics analysis of Trichoderma reesei strains.</title>
        <authorList>
            <person name="Koike H."/>
            <person name="Aerts A."/>
            <person name="LaButti K."/>
            <person name="Grigoriev I.V."/>
            <person name="Baker S.E."/>
        </authorList>
    </citation>
    <scope>NUCLEOTIDE SEQUENCE [LARGE SCALE GENOMIC DNA]</scope>
    <source>
        <strain evidence="3">ATCC 56765 / BCRC 32924 / NRRL 11460 / Rut C-30</strain>
    </source>
</reference>